<protein>
    <submittedName>
        <fullName evidence="5">[Fe-S] cluster assembly scaffold SufBCD, ATP-binding protein</fullName>
    </submittedName>
</protein>
<dbReference type="RefSeq" id="WP_128357433.1">
    <property type="nucleotide sequence ID" value="NZ_CP053840.1"/>
</dbReference>
<reference evidence="5 6" key="1">
    <citation type="submission" date="2020-05" db="EMBL/GenBank/DDBJ databases">
        <title>Complete genome sequencing of Campylobacter and Arcobacter type strains.</title>
        <authorList>
            <person name="Miller W.G."/>
            <person name="Yee E."/>
        </authorList>
    </citation>
    <scope>NUCLEOTIDE SEQUENCE [LARGE SCALE GENOMIC DNA]</scope>
    <source>
        <strain evidence="5 6">LMG 26156</strain>
    </source>
</reference>
<dbReference type="EMBL" id="CP053840">
    <property type="protein sequence ID" value="QKF66424.1"/>
    <property type="molecule type" value="Genomic_DNA"/>
</dbReference>
<dbReference type="PROSITE" id="PS00211">
    <property type="entry name" value="ABC_TRANSPORTER_1"/>
    <property type="match status" value="1"/>
</dbReference>
<dbReference type="AlphaFoldDB" id="A0AAE7B9V5"/>
<evidence type="ECO:0000256" key="2">
    <source>
        <dbReference type="ARBA" id="ARBA00022741"/>
    </source>
</evidence>
<dbReference type="SUPFAM" id="SSF52540">
    <property type="entry name" value="P-loop containing nucleoside triphosphate hydrolases"/>
    <property type="match status" value="1"/>
</dbReference>
<dbReference type="PROSITE" id="PS50893">
    <property type="entry name" value="ABC_TRANSPORTER_2"/>
    <property type="match status" value="1"/>
</dbReference>
<evidence type="ECO:0000256" key="1">
    <source>
        <dbReference type="ARBA" id="ARBA00006216"/>
    </source>
</evidence>
<dbReference type="InterPro" id="IPR003439">
    <property type="entry name" value="ABC_transporter-like_ATP-bd"/>
</dbReference>
<evidence type="ECO:0000256" key="3">
    <source>
        <dbReference type="ARBA" id="ARBA00022840"/>
    </source>
</evidence>
<evidence type="ECO:0000259" key="4">
    <source>
        <dbReference type="PROSITE" id="PS50893"/>
    </source>
</evidence>
<dbReference type="PANTHER" id="PTHR43204">
    <property type="entry name" value="ABC TRANSPORTER I FAMILY MEMBER 6, CHLOROPLASTIC"/>
    <property type="match status" value="1"/>
</dbReference>
<dbReference type="KEGG" id="avp:AVENP_0865"/>
<dbReference type="PANTHER" id="PTHR43204:SF1">
    <property type="entry name" value="ABC TRANSPORTER I FAMILY MEMBER 6, CHLOROPLASTIC"/>
    <property type="match status" value="1"/>
</dbReference>
<keyword evidence="2" id="KW-0547">Nucleotide-binding</keyword>
<evidence type="ECO:0000313" key="6">
    <source>
        <dbReference type="Proteomes" id="UP000503482"/>
    </source>
</evidence>
<name>A0AAE7B9V5_9BACT</name>
<dbReference type="NCBIfam" id="TIGR01978">
    <property type="entry name" value="sufC"/>
    <property type="match status" value="1"/>
</dbReference>
<dbReference type="InterPro" id="IPR003593">
    <property type="entry name" value="AAA+_ATPase"/>
</dbReference>
<proteinExistence type="inferred from homology"/>
<dbReference type="InterPro" id="IPR017871">
    <property type="entry name" value="ABC_transporter-like_CS"/>
</dbReference>
<dbReference type="Pfam" id="PF00005">
    <property type="entry name" value="ABC_tran"/>
    <property type="match status" value="1"/>
</dbReference>
<dbReference type="InterPro" id="IPR027417">
    <property type="entry name" value="P-loop_NTPase"/>
</dbReference>
<dbReference type="GO" id="GO:0005524">
    <property type="term" value="F:ATP binding"/>
    <property type="evidence" value="ECO:0007669"/>
    <property type="project" value="UniProtKB-KW"/>
</dbReference>
<feature type="domain" description="ABC transporter" evidence="4">
    <location>
        <begin position="7"/>
        <end position="251"/>
    </location>
</feature>
<keyword evidence="3 5" id="KW-0067">ATP-binding</keyword>
<organism evidence="5 6">
    <name type="scientific">Arcobacter venerupis</name>
    <dbReference type="NCBI Taxonomy" id="1054033"/>
    <lineage>
        <taxon>Bacteria</taxon>
        <taxon>Pseudomonadati</taxon>
        <taxon>Campylobacterota</taxon>
        <taxon>Epsilonproteobacteria</taxon>
        <taxon>Campylobacterales</taxon>
        <taxon>Arcobacteraceae</taxon>
        <taxon>Arcobacter</taxon>
    </lineage>
</organism>
<dbReference type="SMART" id="SM00382">
    <property type="entry name" value="AAA"/>
    <property type="match status" value="1"/>
</dbReference>
<dbReference type="Gene3D" id="3.40.50.300">
    <property type="entry name" value="P-loop containing nucleotide triphosphate hydrolases"/>
    <property type="match status" value="1"/>
</dbReference>
<accession>A0AAE7B9V5</accession>
<comment type="similarity">
    <text evidence="1">Belongs to the ABC transporter superfamily. Ycf16 family.</text>
</comment>
<sequence length="257" mass="28785">MKKNTLLKIEDLKVNINDKEILKGINLEIKEGEVHALMGTNGAGKSTLVKTLSAHYDCVVTEGKITYKKKNLLDLDVTQRANEGIFMSFQSPVEVAGVNNSYFLKTAINAKRVYAGLPEIDAMEFLKLIKEETAKYNIDRKLLQRDLNDGFSGGEKKRNELIQLLMLQPDLIMLDEIDSGLDVDAIKTVANVINSMLDGKRSVLMITHYDRLLELIKPDFVHILNDGKIVKTGDYSLALELDEKGYEAIGINDVNNK</sequence>
<dbReference type="InterPro" id="IPR010230">
    <property type="entry name" value="FeS-cluster_ATPase_SufC"/>
</dbReference>
<dbReference type="CDD" id="cd03217">
    <property type="entry name" value="ABC_FeS_Assembly"/>
    <property type="match status" value="1"/>
</dbReference>
<keyword evidence="6" id="KW-1185">Reference proteome</keyword>
<evidence type="ECO:0000313" key="5">
    <source>
        <dbReference type="EMBL" id="QKF66424.1"/>
    </source>
</evidence>
<dbReference type="Proteomes" id="UP000503482">
    <property type="component" value="Chromosome"/>
</dbReference>
<gene>
    <name evidence="5" type="primary">sufC</name>
    <name evidence="5" type="ORF">AVENP_0865</name>
</gene>
<dbReference type="GO" id="GO:0016887">
    <property type="term" value="F:ATP hydrolysis activity"/>
    <property type="evidence" value="ECO:0007669"/>
    <property type="project" value="InterPro"/>
</dbReference>